<protein>
    <submittedName>
        <fullName evidence="6">LysR family transcriptional repressor of citA</fullName>
    </submittedName>
</protein>
<dbReference type="Proteomes" id="UP000525923">
    <property type="component" value="Unassembled WGS sequence"/>
</dbReference>
<comment type="caution">
    <text evidence="6">The sequence shown here is derived from an EMBL/GenBank/DDBJ whole genome shotgun (WGS) entry which is preliminary data.</text>
</comment>
<keyword evidence="2" id="KW-0805">Transcription regulation</keyword>
<dbReference type="EMBL" id="JACHHE010000008">
    <property type="protein sequence ID" value="MBB5181241.1"/>
    <property type="molecule type" value="Genomic_DNA"/>
</dbReference>
<dbReference type="Pfam" id="PF00126">
    <property type="entry name" value="HTH_1"/>
    <property type="match status" value="1"/>
</dbReference>
<evidence type="ECO:0000259" key="5">
    <source>
        <dbReference type="PROSITE" id="PS50931"/>
    </source>
</evidence>
<reference evidence="6 7" key="1">
    <citation type="submission" date="2020-08" db="EMBL/GenBank/DDBJ databases">
        <title>Genomic Encyclopedia of Type Strains, Phase IV (KMG-IV): sequencing the most valuable type-strain genomes for metagenomic binning, comparative biology and taxonomic classification.</title>
        <authorList>
            <person name="Goeker M."/>
        </authorList>
    </citation>
    <scope>NUCLEOTIDE SEQUENCE [LARGE SCALE GENOMIC DNA]</scope>
    <source>
        <strain evidence="6 7">DSM 15895</strain>
    </source>
</reference>
<sequence>MELAWLKTFVDAAETGNFRKTSERLLMSQPNVTVHIKLLEESLGIALFKREKNRVALTEAGRQFRPQALRVLNQLEESIEGLHAFEQGYRQKWVLAISPLMAETVLPYILKSFMRDHPDIELVIRVEESEGIEELVDSGEVSAGLSALPSVRRSVIHETAYRDRLLFILPRDAYDDEGGPAISIETVLQSGFLFTHHHPVFWEELLLKLRRGMPGLRTMKVTQAHIAKRFIQEGLGMSFLPASMVRRELIEGRLMDAHFDLFPLPEVLTYYLVKDMGALEREFLARIQAVHFS</sequence>
<dbReference type="OrthoDB" id="9803735at2"/>
<name>A0A7W8FUK8_9BACL</name>
<dbReference type="GO" id="GO:0000976">
    <property type="term" value="F:transcription cis-regulatory region binding"/>
    <property type="evidence" value="ECO:0007669"/>
    <property type="project" value="TreeGrafter"/>
</dbReference>
<accession>A0A7W8FUK8</accession>
<evidence type="ECO:0000256" key="3">
    <source>
        <dbReference type="ARBA" id="ARBA00023125"/>
    </source>
</evidence>
<keyword evidence="7" id="KW-1185">Reference proteome</keyword>
<dbReference type="InterPro" id="IPR000847">
    <property type="entry name" value="LysR_HTH_N"/>
</dbReference>
<keyword evidence="4" id="KW-0804">Transcription</keyword>
<dbReference type="CDD" id="cd05466">
    <property type="entry name" value="PBP2_LTTR_substrate"/>
    <property type="match status" value="1"/>
</dbReference>
<dbReference type="AlphaFoldDB" id="A0A7W8FUK8"/>
<dbReference type="PANTHER" id="PTHR30126">
    <property type="entry name" value="HTH-TYPE TRANSCRIPTIONAL REGULATOR"/>
    <property type="match status" value="1"/>
</dbReference>
<dbReference type="PANTHER" id="PTHR30126:SF64">
    <property type="entry name" value="HTH-TYPE TRANSCRIPTIONAL REGULATOR CITR"/>
    <property type="match status" value="1"/>
</dbReference>
<dbReference type="SUPFAM" id="SSF46785">
    <property type="entry name" value="Winged helix' DNA-binding domain"/>
    <property type="match status" value="1"/>
</dbReference>
<dbReference type="InterPro" id="IPR005119">
    <property type="entry name" value="LysR_subst-bd"/>
</dbReference>
<organism evidence="6 7">
    <name type="scientific">Planococcus koreensis</name>
    <dbReference type="NCBI Taxonomy" id="112331"/>
    <lineage>
        <taxon>Bacteria</taxon>
        <taxon>Bacillati</taxon>
        <taxon>Bacillota</taxon>
        <taxon>Bacilli</taxon>
        <taxon>Bacillales</taxon>
        <taxon>Caryophanaceae</taxon>
        <taxon>Planococcus</taxon>
    </lineage>
</organism>
<comment type="similarity">
    <text evidence="1">Belongs to the LysR transcriptional regulatory family.</text>
</comment>
<feature type="domain" description="HTH lysR-type" evidence="5">
    <location>
        <begin position="1"/>
        <end position="58"/>
    </location>
</feature>
<dbReference type="FunFam" id="1.10.10.10:FF:000001">
    <property type="entry name" value="LysR family transcriptional regulator"/>
    <property type="match status" value="1"/>
</dbReference>
<dbReference type="PROSITE" id="PS50931">
    <property type="entry name" value="HTH_LYSR"/>
    <property type="match status" value="1"/>
</dbReference>
<dbReference type="SUPFAM" id="SSF53850">
    <property type="entry name" value="Periplasmic binding protein-like II"/>
    <property type="match status" value="1"/>
</dbReference>
<dbReference type="Gene3D" id="3.40.190.10">
    <property type="entry name" value="Periplasmic binding protein-like II"/>
    <property type="match status" value="2"/>
</dbReference>
<evidence type="ECO:0000256" key="2">
    <source>
        <dbReference type="ARBA" id="ARBA00023015"/>
    </source>
</evidence>
<gene>
    <name evidence="6" type="ORF">HNQ44_002706</name>
</gene>
<proteinExistence type="inferred from homology"/>
<evidence type="ECO:0000313" key="6">
    <source>
        <dbReference type="EMBL" id="MBB5181241.1"/>
    </source>
</evidence>
<dbReference type="InterPro" id="IPR036388">
    <property type="entry name" value="WH-like_DNA-bd_sf"/>
</dbReference>
<evidence type="ECO:0000256" key="1">
    <source>
        <dbReference type="ARBA" id="ARBA00009437"/>
    </source>
</evidence>
<evidence type="ECO:0000256" key="4">
    <source>
        <dbReference type="ARBA" id="ARBA00023163"/>
    </source>
</evidence>
<dbReference type="RefSeq" id="WP_135502841.1">
    <property type="nucleotide sequence ID" value="NZ_JACHHE010000008.1"/>
</dbReference>
<dbReference type="PRINTS" id="PR00039">
    <property type="entry name" value="HTHLYSR"/>
</dbReference>
<dbReference type="Pfam" id="PF03466">
    <property type="entry name" value="LysR_substrate"/>
    <property type="match status" value="1"/>
</dbReference>
<evidence type="ECO:0000313" key="7">
    <source>
        <dbReference type="Proteomes" id="UP000525923"/>
    </source>
</evidence>
<dbReference type="Gene3D" id="1.10.10.10">
    <property type="entry name" value="Winged helix-like DNA-binding domain superfamily/Winged helix DNA-binding domain"/>
    <property type="match status" value="1"/>
</dbReference>
<keyword evidence="3" id="KW-0238">DNA-binding</keyword>
<dbReference type="InterPro" id="IPR036390">
    <property type="entry name" value="WH_DNA-bd_sf"/>
</dbReference>
<dbReference type="GO" id="GO:0003700">
    <property type="term" value="F:DNA-binding transcription factor activity"/>
    <property type="evidence" value="ECO:0007669"/>
    <property type="project" value="InterPro"/>
</dbReference>